<dbReference type="InterPro" id="IPR023833">
    <property type="entry name" value="Signal_pept_SipW-depend-type"/>
</dbReference>
<dbReference type="NCBIfam" id="TIGR04088">
    <property type="entry name" value="cognate_SipW"/>
    <property type="match status" value="1"/>
</dbReference>
<comment type="caution">
    <text evidence="1">The sequence shown here is derived from an EMBL/GenBank/DDBJ whole genome shotgun (WGS) entry which is preliminary data.</text>
</comment>
<reference evidence="1" key="1">
    <citation type="submission" date="2022-07" db="EMBL/GenBank/DDBJ databases">
        <title>Enhanced cultured diversity of the mouse gut microbiota enables custom-made synthetic communities.</title>
        <authorList>
            <person name="Afrizal A."/>
        </authorList>
    </citation>
    <scope>NUCLEOTIDE SEQUENCE</scope>
    <source>
        <strain evidence="1">DSM 28593</strain>
    </source>
</reference>
<dbReference type="AlphaFoldDB" id="A0AAE3L2U7"/>
<name>A0AAE3L2U7_9FIRM</name>
<evidence type="ECO:0000313" key="1">
    <source>
        <dbReference type="EMBL" id="MCR1899309.1"/>
    </source>
</evidence>
<dbReference type="Proteomes" id="UP001205748">
    <property type="component" value="Unassembled WGS sequence"/>
</dbReference>
<gene>
    <name evidence="1" type="ORF">NSA47_09975</name>
</gene>
<organism evidence="1 2">
    <name type="scientific">Irregularibacter muris</name>
    <dbReference type="NCBI Taxonomy" id="1796619"/>
    <lineage>
        <taxon>Bacteria</taxon>
        <taxon>Bacillati</taxon>
        <taxon>Bacillota</taxon>
        <taxon>Clostridia</taxon>
        <taxon>Eubacteriales</taxon>
        <taxon>Eubacteriaceae</taxon>
        <taxon>Irregularibacter</taxon>
    </lineage>
</organism>
<sequence>MNRRSLLFTLSVVLCVALLLGVTYAYFTAKSDTKINTFTVSDGISIQLAEPKWDNRDYEGKEGNIPLADLGITKAQNIVPSRIIPKNPSVKNASDSESVWLAIRLDYTIEGESSDYSQLDDFATIDFAGGVWEEKENSNKRVFYYNTKVEPQDNTSELFSKVEISSNTNANTLKPFDIKITAYAVQGENVDYGQAKTELDALMAATP</sequence>
<proteinExistence type="predicted"/>
<evidence type="ECO:0000313" key="2">
    <source>
        <dbReference type="Proteomes" id="UP001205748"/>
    </source>
</evidence>
<keyword evidence="2" id="KW-1185">Reference proteome</keyword>
<protein>
    <submittedName>
        <fullName evidence="1">SipW-dependent-type signal peptide-containing protein</fullName>
    </submittedName>
</protein>
<accession>A0AAE3L2U7</accession>
<dbReference type="EMBL" id="JANKAS010000008">
    <property type="protein sequence ID" value="MCR1899309.1"/>
    <property type="molecule type" value="Genomic_DNA"/>
</dbReference>
<dbReference type="RefSeq" id="WP_257531521.1">
    <property type="nucleotide sequence ID" value="NZ_JANKAS010000008.1"/>
</dbReference>